<name>A0A2T3ALU0_9PEZI</name>
<gene>
    <name evidence="3" type="ORF">BD289DRAFT_502241</name>
</gene>
<feature type="transmembrane region" description="Helical" evidence="2">
    <location>
        <begin position="103"/>
        <end position="122"/>
    </location>
</feature>
<keyword evidence="4" id="KW-1185">Reference proteome</keyword>
<feature type="compositionally biased region" description="Basic and acidic residues" evidence="1">
    <location>
        <begin position="309"/>
        <end position="318"/>
    </location>
</feature>
<feature type="compositionally biased region" description="Pro residues" evidence="1">
    <location>
        <begin position="222"/>
        <end position="231"/>
    </location>
</feature>
<dbReference type="InParanoid" id="A0A2T3ALU0"/>
<keyword evidence="2" id="KW-0812">Transmembrane</keyword>
<accession>A0A2T3ALU0</accession>
<evidence type="ECO:0000313" key="3">
    <source>
        <dbReference type="EMBL" id="PSS03368.1"/>
    </source>
</evidence>
<feature type="region of interest" description="Disordered" evidence="1">
    <location>
        <begin position="219"/>
        <end position="334"/>
    </location>
</feature>
<organism evidence="3 4">
    <name type="scientific">Coniella lustricola</name>
    <dbReference type="NCBI Taxonomy" id="2025994"/>
    <lineage>
        <taxon>Eukaryota</taxon>
        <taxon>Fungi</taxon>
        <taxon>Dikarya</taxon>
        <taxon>Ascomycota</taxon>
        <taxon>Pezizomycotina</taxon>
        <taxon>Sordariomycetes</taxon>
        <taxon>Sordariomycetidae</taxon>
        <taxon>Diaporthales</taxon>
        <taxon>Schizoparmaceae</taxon>
        <taxon>Coniella</taxon>
    </lineage>
</organism>
<feature type="transmembrane region" description="Helical" evidence="2">
    <location>
        <begin position="47"/>
        <end position="76"/>
    </location>
</feature>
<protein>
    <submittedName>
        <fullName evidence="3">Uncharacterized protein</fullName>
    </submittedName>
</protein>
<dbReference type="AlphaFoldDB" id="A0A2T3ALU0"/>
<reference evidence="3 4" key="1">
    <citation type="journal article" date="2018" name="Mycol. Prog.">
        <title>Coniella lustricola, a new species from submerged detritus.</title>
        <authorList>
            <person name="Raudabaugh D.B."/>
            <person name="Iturriaga T."/>
            <person name="Carver A."/>
            <person name="Mondo S."/>
            <person name="Pangilinan J."/>
            <person name="Lipzen A."/>
            <person name="He G."/>
            <person name="Amirebrahimi M."/>
            <person name="Grigoriev I.V."/>
            <person name="Miller A.N."/>
        </authorList>
    </citation>
    <scope>NUCLEOTIDE SEQUENCE [LARGE SCALE GENOMIC DNA]</scope>
    <source>
        <strain evidence="3 4">B22-T-1</strain>
    </source>
</reference>
<evidence type="ECO:0000256" key="2">
    <source>
        <dbReference type="SAM" id="Phobius"/>
    </source>
</evidence>
<feature type="compositionally biased region" description="Basic and acidic residues" evidence="1">
    <location>
        <begin position="281"/>
        <end position="302"/>
    </location>
</feature>
<sequence length="334" mass="38443">MYVSDLGAQPPPDLKPIREMTDFERGMYISTQQSITLERKLWKRTGLFSCILVLFWVVIPVILMAVSGTLICQFAVPGGRSMSGAEALSQCNALGAYEMGVTYTLANIAVGVIGGFVARILYKRVYRRIKEYMRRHRMTAEEKREYHIRRRLRERQQQHQRDADVENEWLRRRQDAVDEAKNNYYAKFKGYEAMEDNNYSPEFVVEQPEPAHMAPELRMRHVPPPQQPPPVAASYTRRHESPAPAAGPFFPAPQPQHSPPQGFVNTRTRRPGASTRGPPPPRDRGRGSDRNQHRDDDGRDWEGQPTEQPHFDNRSDRGHRSHQRSKPAPPVVWQ</sequence>
<keyword evidence="2" id="KW-0472">Membrane</keyword>
<evidence type="ECO:0000313" key="4">
    <source>
        <dbReference type="Proteomes" id="UP000241462"/>
    </source>
</evidence>
<dbReference type="Proteomes" id="UP000241462">
    <property type="component" value="Unassembled WGS sequence"/>
</dbReference>
<evidence type="ECO:0000256" key="1">
    <source>
        <dbReference type="SAM" id="MobiDB-lite"/>
    </source>
</evidence>
<dbReference type="EMBL" id="KZ678375">
    <property type="protein sequence ID" value="PSS03368.1"/>
    <property type="molecule type" value="Genomic_DNA"/>
</dbReference>
<proteinExistence type="predicted"/>
<keyword evidence="2" id="KW-1133">Transmembrane helix</keyword>